<gene>
    <name evidence="1" type="ORF">SAMN05444274_102252</name>
</gene>
<proteinExistence type="predicted"/>
<name>A0A1M4VZD1_9BACT</name>
<dbReference type="RefSeq" id="WP_072999332.1">
    <property type="nucleotide sequence ID" value="NZ_FQUM01000002.1"/>
</dbReference>
<dbReference type="SUPFAM" id="SSF53254">
    <property type="entry name" value="Phosphoglycerate mutase-like"/>
    <property type="match status" value="1"/>
</dbReference>
<dbReference type="Gene3D" id="3.40.50.1240">
    <property type="entry name" value="Phosphoglycerate mutase-like"/>
    <property type="match status" value="1"/>
</dbReference>
<dbReference type="PANTHER" id="PTHR47623:SF1">
    <property type="entry name" value="OS09G0287300 PROTEIN"/>
    <property type="match status" value="1"/>
</dbReference>
<dbReference type="CDD" id="cd07040">
    <property type="entry name" value="HP"/>
    <property type="match status" value="1"/>
</dbReference>
<accession>A0A1M4VZD1</accession>
<protein>
    <submittedName>
        <fullName evidence="1">Phosphohistidine phosphatase, SixA</fullName>
    </submittedName>
</protein>
<keyword evidence="2" id="KW-1185">Reference proteome</keyword>
<sequence length="164" mass="18749">MKRVVIVRHAKAVPYGYDDDFTRDLTERGKDDAALVSGELRKRNIVPDNIISSPAKRALKTARIFADNLKIDRNRIRQIDEIYDGLTTSDFLDLIYSLSENTESVFFFGHNPGFHYLVNNLSEHNVNEMPTCSTVGIDFNVNSWNEVEARIGQIAFRITPKMLK</sequence>
<evidence type="ECO:0000313" key="2">
    <source>
        <dbReference type="Proteomes" id="UP000184164"/>
    </source>
</evidence>
<organism evidence="1 2">
    <name type="scientific">Mariniphaga anaerophila</name>
    <dbReference type="NCBI Taxonomy" id="1484053"/>
    <lineage>
        <taxon>Bacteria</taxon>
        <taxon>Pseudomonadati</taxon>
        <taxon>Bacteroidota</taxon>
        <taxon>Bacteroidia</taxon>
        <taxon>Marinilabiliales</taxon>
        <taxon>Prolixibacteraceae</taxon>
        <taxon>Mariniphaga</taxon>
    </lineage>
</organism>
<dbReference type="STRING" id="1484053.SAMN05444274_102252"/>
<dbReference type="OrthoDB" id="9810154at2"/>
<dbReference type="PANTHER" id="PTHR47623">
    <property type="entry name" value="OS09G0287300 PROTEIN"/>
    <property type="match status" value="1"/>
</dbReference>
<dbReference type="InterPro" id="IPR029033">
    <property type="entry name" value="His_PPase_superfam"/>
</dbReference>
<evidence type="ECO:0000313" key="1">
    <source>
        <dbReference type="EMBL" id="SHE74072.1"/>
    </source>
</evidence>
<dbReference type="AlphaFoldDB" id="A0A1M4VZD1"/>
<dbReference type="InterPro" id="IPR013078">
    <property type="entry name" value="His_Pase_superF_clade-1"/>
</dbReference>
<reference evidence="1 2" key="1">
    <citation type="submission" date="2016-11" db="EMBL/GenBank/DDBJ databases">
        <authorList>
            <person name="Jaros S."/>
            <person name="Januszkiewicz K."/>
            <person name="Wedrychowicz H."/>
        </authorList>
    </citation>
    <scope>NUCLEOTIDE SEQUENCE [LARGE SCALE GENOMIC DNA]</scope>
    <source>
        <strain evidence="1 2">DSM 26910</strain>
    </source>
</reference>
<dbReference type="Pfam" id="PF00300">
    <property type="entry name" value="His_Phos_1"/>
    <property type="match status" value="1"/>
</dbReference>
<dbReference type="EMBL" id="FQUM01000002">
    <property type="protein sequence ID" value="SHE74072.1"/>
    <property type="molecule type" value="Genomic_DNA"/>
</dbReference>
<dbReference type="Proteomes" id="UP000184164">
    <property type="component" value="Unassembled WGS sequence"/>
</dbReference>